<gene>
    <name evidence="2" type="ORF">PCOR1329_LOCUS73501</name>
</gene>
<proteinExistence type="predicted"/>
<evidence type="ECO:0000313" key="2">
    <source>
        <dbReference type="EMBL" id="CAK0894462.1"/>
    </source>
</evidence>
<evidence type="ECO:0000313" key="3">
    <source>
        <dbReference type="Proteomes" id="UP001189429"/>
    </source>
</evidence>
<dbReference type="EMBL" id="CAUYUJ010019902">
    <property type="protein sequence ID" value="CAK0894462.1"/>
    <property type="molecule type" value="Genomic_DNA"/>
</dbReference>
<keyword evidence="1" id="KW-0472">Membrane</keyword>
<accession>A0ABN9X8R3</accession>
<protein>
    <submittedName>
        <fullName evidence="2">Uncharacterized protein</fullName>
    </submittedName>
</protein>
<name>A0ABN9X8R3_9DINO</name>
<comment type="caution">
    <text evidence="2">The sequence shown here is derived from an EMBL/GenBank/DDBJ whole genome shotgun (WGS) entry which is preliminary data.</text>
</comment>
<organism evidence="2 3">
    <name type="scientific">Prorocentrum cordatum</name>
    <dbReference type="NCBI Taxonomy" id="2364126"/>
    <lineage>
        <taxon>Eukaryota</taxon>
        <taxon>Sar</taxon>
        <taxon>Alveolata</taxon>
        <taxon>Dinophyceae</taxon>
        <taxon>Prorocentrales</taxon>
        <taxon>Prorocentraceae</taxon>
        <taxon>Prorocentrum</taxon>
    </lineage>
</organism>
<keyword evidence="1" id="KW-0812">Transmembrane</keyword>
<evidence type="ECO:0000256" key="1">
    <source>
        <dbReference type="SAM" id="Phobius"/>
    </source>
</evidence>
<reference evidence="2" key="1">
    <citation type="submission" date="2023-10" db="EMBL/GenBank/DDBJ databases">
        <authorList>
            <person name="Chen Y."/>
            <person name="Shah S."/>
            <person name="Dougan E. K."/>
            <person name="Thang M."/>
            <person name="Chan C."/>
        </authorList>
    </citation>
    <scope>NUCLEOTIDE SEQUENCE [LARGE SCALE GENOMIC DNA]</scope>
</reference>
<keyword evidence="1" id="KW-1133">Transmembrane helix</keyword>
<keyword evidence="3" id="KW-1185">Reference proteome</keyword>
<dbReference type="Proteomes" id="UP001189429">
    <property type="component" value="Unassembled WGS sequence"/>
</dbReference>
<feature type="transmembrane region" description="Helical" evidence="1">
    <location>
        <begin position="30"/>
        <end position="48"/>
    </location>
</feature>
<sequence>MATHLWYDRVPPENSLNHVMEDIYKHMEKFTPFLLGLFVSLMIAHTYYANRGFFGTLFGRSLAFAQMAAAWIRPPSPNEQDAAHRAQRLLVRWCNAAFRLMWLECREGFGPTEIGEDI</sequence>